<dbReference type="EMBL" id="BONX01000045">
    <property type="protein sequence ID" value="GIG99520.1"/>
    <property type="molecule type" value="Genomic_DNA"/>
</dbReference>
<dbReference type="InterPro" id="IPR045556">
    <property type="entry name" value="DUF6351"/>
</dbReference>
<evidence type="ECO:0000313" key="4">
    <source>
        <dbReference type="Proteomes" id="UP000621500"/>
    </source>
</evidence>
<evidence type="ECO:0000313" key="3">
    <source>
        <dbReference type="EMBL" id="GIG99520.1"/>
    </source>
</evidence>
<accession>A0ABQ4EXY2</accession>
<reference evidence="3 4" key="1">
    <citation type="submission" date="2021-01" db="EMBL/GenBank/DDBJ databases">
        <title>Whole genome shotgun sequence of Plantactinospora mayteni NBRC 109088.</title>
        <authorList>
            <person name="Komaki H."/>
            <person name="Tamura T."/>
        </authorList>
    </citation>
    <scope>NUCLEOTIDE SEQUENCE [LARGE SCALE GENOMIC DNA]</scope>
    <source>
        <strain evidence="3 4">NBRC 109088</strain>
    </source>
</reference>
<keyword evidence="1" id="KW-1133">Transmembrane helix</keyword>
<proteinExistence type="predicted"/>
<keyword evidence="1" id="KW-0472">Membrane</keyword>
<dbReference type="Pfam" id="PF19878">
    <property type="entry name" value="DUF6351"/>
    <property type="match status" value="1"/>
</dbReference>
<gene>
    <name evidence="3" type="ORF">Pma05_60930</name>
</gene>
<keyword evidence="4" id="KW-1185">Reference proteome</keyword>
<evidence type="ECO:0000256" key="1">
    <source>
        <dbReference type="SAM" id="Phobius"/>
    </source>
</evidence>
<dbReference type="Proteomes" id="UP000621500">
    <property type="component" value="Unassembled WGS sequence"/>
</dbReference>
<evidence type="ECO:0000259" key="2">
    <source>
        <dbReference type="Pfam" id="PF19878"/>
    </source>
</evidence>
<comment type="caution">
    <text evidence="3">The sequence shown here is derived from an EMBL/GenBank/DDBJ whole genome shotgun (WGS) entry which is preliminary data.</text>
</comment>
<dbReference type="RefSeq" id="WP_203860888.1">
    <property type="nucleotide sequence ID" value="NZ_BAAAZQ010000014.1"/>
</dbReference>
<feature type="domain" description="DUF6351" evidence="2">
    <location>
        <begin position="89"/>
        <end position="798"/>
    </location>
</feature>
<organism evidence="3 4">
    <name type="scientific">Plantactinospora mayteni</name>
    <dbReference type="NCBI Taxonomy" id="566021"/>
    <lineage>
        <taxon>Bacteria</taxon>
        <taxon>Bacillati</taxon>
        <taxon>Actinomycetota</taxon>
        <taxon>Actinomycetes</taxon>
        <taxon>Micromonosporales</taxon>
        <taxon>Micromonosporaceae</taxon>
        <taxon>Plantactinospora</taxon>
    </lineage>
</organism>
<sequence length="798" mass="87434">MSVLRFLTRRRRTADATVPRSADATVHPGRLSRRSRSVLRVEPGSGSAPSRIHRGFTGGLGIALTVVLVVGAATPAAAWTGSAGQRLDIEILSSRPDQVSGGDALVRVTFDGRIDPRSVRVTRNGTDVTRTLQVDGRSLRGVVDGLRDGANLLRASARSARTATLAVRNHPAAGPIFSGPRQYPFLCRTEQNGLGQPLVDNQDGQGMRVRGPEGEVVGWSRDCAAPTVTDRLYRATDGTFKSMPADGTRPADLTTTRNLDGRTVDYVVRRERGTINRFVYSIAVLEAGWNRRVIYRFDGGVAIGHDQGRLPGGHLYHEGLSLGYAVLYSTGTRTATHYNLVLGGETALMLKEHFVEEYGVPLYTVGVGGSGGGLQQYVYGQNYANRLIDAAIPQYSYPDMATQTIHVGDCELLEYYMDVTDRANPKWRDWENRTWLIGMNASATVSNPYLGGAPGSTECVEGWRGLTPLALNPHWSPGDPLWAQMDPPGVAETVQWSHWGDLVTIYGTGPDGYARSTWDNVGVQYGLSALTSGRITPAEFLDLNARVGSWKPQPEMVQEGCPFIPAACADPAQFDPWSSRNMRLSPDGGRTPAPRTTGDRQAIRAAYESGIVFTGDIDIPVIDWRHYLEEQLDMHNSHQSFASRQRMRDHDRDAGNQVIWFTDARPVEAFDQTPEALAVIDDWMANLRGRPWRGVQGNKPALAVDRCFSTAGTEIARGDHVWDGILDNRPVGACTRQFPLYGTSRTVAGGPIEGGVYACDRQPVRVAVARGLYGSWRPTDAERRRLEQIFPTGVCDYR</sequence>
<feature type="transmembrane region" description="Helical" evidence="1">
    <location>
        <begin position="60"/>
        <end position="79"/>
    </location>
</feature>
<protein>
    <recommendedName>
        <fullName evidence="2">DUF6351 domain-containing protein</fullName>
    </recommendedName>
</protein>
<keyword evidence="1" id="KW-0812">Transmembrane</keyword>
<name>A0ABQ4EXY2_9ACTN</name>